<keyword evidence="2 6" id="KW-0812">Transmembrane</keyword>
<sequence>MAETFPTTAASSGGRPASSSARQDAAGTAQGGAPGTSTASGPLQPPFGPAESARRVRRRGLWYFAEHQLRSMRRYGSVLVVNAVGEPLVYLLAMGLGLATLISGGASAEVLGGATYLQFIAPALLASSALMTASVEFSYPVMDGFKWHRIYYAPQATPISPAQITAGHLTAVSLRFLAQSTVFYLIMTAFGATDSPWSWLQVFSATLGGLAIGSWIMAFAASIRDEKGQFALLQRFVVMPLFLFSATFYPLTQLPLSLQWIGWISPQWHAAQLGRVLSYGMDNPAWLTAVHVLYLMGLAASGALVAVAIYTRRLGWRSGRPDPDAVVTRTKGPRGSVLSRRAERASSAPAASASSAAEAAGEATTAAGEAAGPGGVAVVGTPGTAAVPPMPEITVRTGALSGMYSGNIRAVLERAFLSLKSNNWAVFVSGFAEPVLYLLSLGIGLGSLIGELPGPDGEPIPYGMYIAPALLAVSAMNGAVYDSTWNVFFKLRYAKTYQTMLATRLGPLDVALGEILMALFRGAVYAASFLIVMALMGLVTSWTALLMVPGALLVAFGFAAVGMAVTSYMKTFQHMDWIMIVMLPMFLFSATFFPLQVYPTGVQWFIQALPLWHAVEMMRHLAVGVVTWATAGHILYFVVMAAAGLVFASRRLARLFLR</sequence>
<dbReference type="InterPro" id="IPR013525">
    <property type="entry name" value="ABC2_TM"/>
</dbReference>
<dbReference type="PRINTS" id="PR00164">
    <property type="entry name" value="ABC2TRNSPORT"/>
</dbReference>
<keyword evidence="5" id="KW-0046">Antibiotic resistance</keyword>
<feature type="transmembrane region" description="Helical" evidence="6">
    <location>
        <begin position="232"/>
        <end position="251"/>
    </location>
</feature>
<keyword evidence="3 6" id="KW-1133">Transmembrane helix</keyword>
<feature type="transmembrane region" description="Helical" evidence="6">
    <location>
        <begin position="465"/>
        <end position="489"/>
    </location>
</feature>
<feature type="region of interest" description="Disordered" evidence="7">
    <location>
        <begin position="321"/>
        <end position="355"/>
    </location>
</feature>
<protein>
    <recommendedName>
        <fullName evidence="6">Transport permease protein</fullName>
    </recommendedName>
</protein>
<dbReference type="Pfam" id="PF01061">
    <property type="entry name" value="ABC2_membrane"/>
    <property type="match status" value="2"/>
</dbReference>
<keyword evidence="6" id="KW-0813">Transport</keyword>
<evidence type="ECO:0000256" key="2">
    <source>
        <dbReference type="ARBA" id="ARBA00022692"/>
    </source>
</evidence>
<dbReference type="PANTHER" id="PTHR43229:SF2">
    <property type="entry name" value="NODULATION PROTEIN J"/>
    <property type="match status" value="1"/>
</dbReference>
<accession>A0ABY2K1T1</accession>
<keyword evidence="4 6" id="KW-0472">Membrane</keyword>
<reference evidence="9 10" key="1">
    <citation type="submission" date="2019-03" db="EMBL/GenBank/DDBJ databases">
        <title>Reclassification of Micrococcus aloeverae and Micrococcus yunnanensis as later heterotypic synonyms of Micrococcus luteus.</title>
        <authorList>
            <person name="Huang C.-H."/>
        </authorList>
    </citation>
    <scope>NUCLEOTIDE SEQUENCE [LARGE SCALE GENOMIC DNA]</scope>
    <source>
        <strain evidence="9 10">BCRC 12151</strain>
    </source>
</reference>
<keyword evidence="10" id="KW-1185">Reference proteome</keyword>
<feature type="region of interest" description="Disordered" evidence="7">
    <location>
        <begin position="1"/>
        <end position="52"/>
    </location>
</feature>
<dbReference type="InterPro" id="IPR047817">
    <property type="entry name" value="ABC2_TM_bact-type"/>
</dbReference>
<evidence type="ECO:0000313" key="10">
    <source>
        <dbReference type="Proteomes" id="UP000297477"/>
    </source>
</evidence>
<evidence type="ECO:0000256" key="4">
    <source>
        <dbReference type="ARBA" id="ARBA00023136"/>
    </source>
</evidence>
<evidence type="ECO:0000259" key="8">
    <source>
        <dbReference type="PROSITE" id="PS51012"/>
    </source>
</evidence>
<evidence type="ECO:0000256" key="1">
    <source>
        <dbReference type="ARBA" id="ARBA00004141"/>
    </source>
</evidence>
<organism evidence="9 10">
    <name type="scientific">Micrococcus lylae</name>
    <dbReference type="NCBI Taxonomy" id="1273"/>
    <lineage>
        <taxon>Bacteria</taxon>
        <taxon>Bacillati</taxon>
        <taxon>Actinomycetota</taxon>
        <taxon>Actinomycetes</taxon>
        <taxon>Micrococcales</taxon>
        <taxon>Micrococcaceae</taxon>
        <taxon>Micrococcus</taxon>
    </lineage>
</organism>
<comment type="caution">
    <text evidence="6">Lacks conserved residue(s) required for the propagation of feature annotation.</text>
</comment>
<feature type="compositionally biased region" description="Low complexity" evidence="7">
    <location>
        <begin position="345"/>
        <end position="355"/>
    </location>
</feature>
<dbReference type="InterPro" id="IPR000412">
    <property type="entry name" value="ABC_2_transport"/>
</dbReference>
<feature type="transmembrane region" description="Helical" evidence="6">
    <location>
        <begin position="199"/>
        <end position="220"/>
    </location>
</feature>
<evidence type="ECO:0000256" key="5">
    <source>
        <dbReference type="ARBA" id="ARBA00023251"/>
    </source>
</evidence>
<feature type="transmembrane region" description="Helical" evidence="6">
    <location>
        <begin position="577"/>
        <end position="598"/>
    </location>
</feature>
<feature type="transmembrane region" description="Helical" evidence="6">
    <location>
        <begin position="424"/>
        <end position="445"/>
    </location>
</feature>
<feature type="domain" description="ABC transmembrane type-2" evidence="8">
    <location>
        <begin position="425"/>
        <end position="655"/>
    </location>
</feature>
<keyword evidence="6" id="KW-1003">Cell membrane</keyword>
<feature type="transmembrane region" description="Helical" evidence="6">
    <location>
        <begin position="510"/>
        <end position="536"/>
    </location>
</feature>
<feature type="domain" description="ABC transmembrane type-2" evidence="8">
    <location>
        <begin position="78"/>
        <end position="313"/>
    </location>
</feature>
<dbReference type="RefSeq" id="WP_135103235.1">
    <property type="nucleotide sequence ID" value="NZ_SPKT01000002.1"/>
</dbReference>
<gene>
    <name evidence="9" type="ORF">E4A49_01290</name>
</gene>
<feature type="transmembrane region" description="Helical" evidence="6">
    <location>
        <begin position="78"/>
        <end position="104"/>
    </location>
</feature>
<dbReference type="InterPro" id="IPR051784">
    <property type="entry name" value="Nod_factor_ABC_transporter"/>
</dbReference>
<name>A0ABY2K1T1_9MICC</name>
<feature type="transmembrane region" description="Helical" evidence="6">
    <location>
        <begin position="542"/>
        <end position="565"/>
    </location>
</feature>
<dbReference type="Proteomes" id="UP000297477">
    <property type="component" value="Unassembled WGS sequence"/>
</dbReference>
<dbReference type="PROSITE" id="PS51012">
    <property type="entry name" value="ABC_TM2"/>
    <property type="match status" value="2"/>
</dbReference>
<evidence type="ECO:0000256" key="3">
    <source>
        <dbReference type="ARBA" id="ARBA00022989"/>
    </source>
</evidence>
<dbReference type="EMBL" id="SPKT01000002">
    <property type="protein sequence ID" value="TFI01124.1"/>
    <property type="molecule type" value="Genomic_DNA"/>
</dbReference>
<evidence type="ECO:0000256" key="7">
    <source>
        <dbReference type="SAM" id="MobiDB-lite"/>
    </source>
</evidence>
<comment type="similarity">
    <text evidence="6">Belongs to the ABC-2 integral membrane protein family.</text>
</comment>
<feature type="compositionally biased region" description="Low complexity" evidence="7">
    <location>
        <begin position="9"/>
        <end position="28"/>
    </location>
</feature>
<evidence type="ECO:0000313" key="9">
    <source>
        <dbReference type="EMBL" id="TFI01124.1"/>
    </source>
</evidence>
<evidence type="ECO:0000256" key="6">
    <source>
        <dbReference type="RuleBase" id="RU361157"/>
    </source>
</evidence>
<dbReference type="PANTHER" id="PTHR43229">
    <property type="entry name" value="NODULATION PROTEIN J"/>
    <property type="match status" value="1"/>
</dbReference>
<feature type="transmembrane region" description="Helical" evidence="6">
    <location>
        <begin position="116"/>
        <end position="139"/>
    </location>
</feature>
<comment type="subcellular location">
    <subcellularLocation>
        <location evidence="6">Cell membrane</location>
        <topology evidence="6">Multi-pass membrane protein</topology>
    </subcellularLocation>
    <subcellularLocation>
        <location evidence="1">Membrane</location>
        <topology evidence="1">Multi-pass membrane protein</topology>
    </subcellularLocation>
</comment>
<feature type="transmembrane region" description="Helical" evidence="6">
    <location>
        <begin position="618"/>
        <end position="648"/>
    </location>
</feature>
<feature type="transmembrane region" description="Helical" evidence="6">
    <location>
        <begin position="176"/>
        <end position="193"/>
    </location>
</feature>
<comment type="caution">
    <text evidence="9">The sequence shown here is derived from an EMBL/GenBank/DDBJ whole genome shotgun (WGS) entry which is preliminary data.</text>
</comment>
<feature type="transmembrane region" description="Helical" evidence="6">
    <location>
        <begin position="285"/>
        <end position="310"/>
    </location>
</feature>
<proteinExistence type="inferred from homology"/>